<dbReference type="EMBL" id="PISP01000002">
    <property type="protein sequence ID" value="PKD43664.1"/>
    <property type="molecule type" value="Genomic_DNA"/>
</dbReference>
<dbReference type="Gene3D" id="1.25.40.10">
    <property type="entry name" value="Tetratricopeptide repeat domain"/>
    <property type="match status" value="1"/>
</dbReference>
<evidence type="ECO:0000313" key="3">
    <source>
        <dbReference type="Proteomes" id="UP000233398"/>
    </source>
</evidence>
<dbReference type="OrthoDB" id="1524733at2"/>
<keyword evidence="3" id="KW-1185">Reference proteome</keyword>
<dbReference type="Proteomes" id="UP000233398">
    <property type="component" value="Unassembled WGS sequence"/>
</dbReference>
<name>A0A2N0VHM6_9BACT</name>
<dbReference type="InterPro" id="IPR019734">
    <property type="entry name" value="TPR_rpt"/>
</dbReference>
<dbReference type="Pfam" id="PF14559">
    <property type="entry name" value="TPR_19"/>
    <property type="match status" value="1"/>
</dbReference>
<sequence length="113" mass="12898">MTQENDKVQKLAFNLKKNPNDSFSKFALALELLKRDQVSKAIILFESILEQDPDYLGVYYHLGKLYQQTGNAQLAGELFTNGIQLADKQNNTRTKSELSEALETLKIDTDYDH</sequence>
<dbReference type="SUPFAM" id="SSF48452">
    <property type="entry name" value="TPR-like"/>
    <property type="match status" value="1"/>
</dbReference>
<gene>
    <name evidence="2" type="ORF">CWD77_08860</name>
</gene>
<reference evidence="2 3" key="1">
    <citation type="submission" date="2017-11" db="EMBL/GenBank/DDBJ databases">
        <title>Rhodohalobacter 15182 sp. nov., isolated from a salt lake.</title>
        <authorList>
            <person name="Han S."/>
        </authorList>
    </citation>
    <scope>NUCLEOTIDE SEQUENCE [LARGE SCALE GENOMIC DNA]</scope>
    <source>
        <strain evidence="2 3">15182</strain>
    </source>
</reference>
<comment type="caution">
    <text evidence="2">The sequence shown here is derived from an EMBL/GenBank/DDBJ whole genome shotgun (WGS) entry which is preliminary data.</text>
</comment>
<feature type="repeat" description="TPR" evidence="1">
    <location>
        <begin position="56"/>
        <end position="89"/>
    </location>
</feature>
<dbReference type="PROSITE" id="PS50005">
    <property type="entry name" value="TPR"/>
    <property type="match status" value="1"/>
</dbReference>
<keyword evidence="1" id="KW-0802">TPR repeat</keyword>
<dbReference type="RefSeq" id="WP_101073205.1">
    <property type="nucleotide sequence ID" value="NZ_PISP01000002.1"/>
</dbReference>
<evidence type="ECO:0000313" key="2">
    <source>
        <dbReference type="EMBL" id="PKD43664.1"/>
    </source>
</evidence>
<accession>A0A2N0VHM6</accession>
<organism evidence="2 3">
    <name type="scientific">Rhodohalobacter barkolensis</name>
    <dbReference type="NCBI Taxonomy" id="2053187"/>
    <lineage>
        <taxon>Bacteria</taxon>
        <taxon>Pseudomonadati</taxon>
        <taxon>Balneolota</taxon>
        <taxon>Balneolia</taxon>
        <taxon>Balneolales</taxon>
        <taxon>Balneolaceae</taxon>
        <taxon>Rhodohalobacter</taxon>
    </lineage>
</organism>
<proteinExistence type="predicted"/>
<protein>
    <submittedName>
        <fullName evidence="2">Uncharacterized protein</fullName>
    </submittedName>
</protein>
<evidence type="ECO:0000256" key="1">
    <source>
        <dbReference type="PROSITE-ProRule" id="PRU00339"/>
    </source>
</evidence>
<dbReference type="InterPro" id="IPR011990">
    <property type="entry name" value="TPR-like_helical_dom_sf"/>
</dbReference>
<dbReference type="AlphaFoldDB" id="A0A2N0VHM6"/>